<accession>A0A8D9CCM1</accession>
<dbReference type="EMBL" id="OU342829">
    <property type="protein sequence ID" value="CAG7579977.1"/>
    <property type="molecule type" value="Genomic_DNA"/>
</dbReference>
<reference evidence="1" key="1">
    <citation type="submission" date="2021-06" db="EMBL/GenBank/DDBJ databases">
        <authorList>
            <person name="Gannon L."/>
            <person name="Redgwell R T."/>
            <person name="Michniewski S."/>
            <person name="Harrison D C."/>
            <person name="Millard A."/>
        </authorList>
    </citation>
    <scope>NUCLEOTIDE SEQUENCE</scope>
</reference>
<proteinExistence type="predicted"/>
<protein>
    <submittedName>
        <fullName evidence="1">Uncharacterized protein</fullName>
    </submittedName>
</protein>
<organism evidence="1">
    <name type="scientific">uncultured marine phage</name>
    <dbReference type="NCBI Taxonomy" id="707152"/>
    <lineage>
        <taxon>Viruses</taxon>
        <taxon>environmental samples</taxon>
    </lineage>
</organism>
<name>A0A8D9CCM1_9VIRU</name>
<evidence type="ECO:0000313" key="1">
    <source>
        <dbReference type="EMBL" id="CAG7579977.1"/>
    </source>
</evidence>
<sequence>MNIKDRIPVLNFDEPNSTKLDENTMDSLVENIKIALLNNYEIGDISEFIQNRINELEFEQKTPVIEKYDDLGNAIVKLVNLGYSVSLGNGDLNNLGFSFSDFFDGLKELDYKKVNSSKLPNYDGPEIEHCSILASTFNISQSFKNIPKYEKEGMERIITILGKCFQYGCAAFGQIVSDYRDDLNELKREFSEDDPEYLVLTMAYVFMFKNK</sequence>
<gene>
    <name evidence="1" type="ORF">SLAVMIC_00187</name>
</gene>